<evidence type="ECO:0000313" key="3">
    <source>
        <dbReference type="EMBL" id="OLQ08456.1"/>
    </source>
</evidence>
<dbReference type="GO" id="GO:0044183">
    <property type="term" value="F:protein folding chaperone"/>
    <property type="evidence" value="ECO:0007669"/>
    <property type="project" value="TreeGrafter"/>
</dbReference>
<dbReference type="SUPFAM" id="SSF56672">
    <property type="entry name" value="DNA/RNA polymerases"/>
    <property type="match status" value="1"/>
</dbReference>
<keyword evidence="4" id="KW-1185">Reference proteome</keyword>
<name>A0A1Q9ELX4_SYMMI</name>
<evidence type="ECO:0000259" key="2">
    <source>
        <dbReference type="PROSITE" id="PS50076"/>
    </source>
</evidence>
<evidence type="ECO:0000256" key="1">
    <source>
        <dbReference type="SAM" id="Coils"/>
    </source>
</evidence>
<protein>
    <submittedName>
        <fullName evidence="3">DnaJ-like subfamily B member 6-B</fullName>
    </submittedName>
</protein>
<reference evidence="3 4" key="1">
    <citation type="submission" date="2016-02" db="EMBL/GenBank/DDBJ databases">
        <title>Genome analysis of coral dinoflagellate symbionts highlights evolutionary adaptations to a symbiotic lifestyle.</title>
        <authorList>
            <person name="Aranda M."/>
            <person name="Li Y."/>
            <person name="Liew Y.J."/>
            <person name="Baumgarten S."/>
            <person name="Simakov O."/>
            <person name="Wilson M."/>
            <person name="Piel J."/>
            <person name="Ashoor H."/>
            <person name="Bougouffa S."/>
            <person name="Bajic V.B."/>
            <person name="Ryu T."/>
            <person name="Ravasi T."/>
            <person name="Bayer T."/>
            <person name="Micklem G."/>
            <person name="Kim H."/>
            <person name="Bhak J."/>
            <person name="Lajeunesse T.C."/>
            <person name="Voolstra C.R."/>
        </authorList>
    </citation>
    <scope>NUCLEOTIDE SEQUENCE [LARGE SCALE GENOMIC DNA]</scope>
    <source>
        <strain evidence="3 4">CCMP2467</strain>
    </source>
</reference>
<dbReference type="GO" id="GO:0051082">
    <property type="term" value="F:unfolded protein binding"/>
    <property type="evidence" value="ECO:0007669"/>
    <property type="project" value="TreeGrafter"/>
</dbReference>
<accession>A0A1Q9ELX4</accession>
<dbReference type="CDD" id="cd06222">
    <property type="entry name" value="RNase_H_like"/>
    <property type="match status" value="1"/>
</dbReference>
<dbReference type="InterPro" id="IPR044730">
    <property type="entry name" value="RNase_H-like_dom_plant"/>
</dbReference>
<dbReference type="SUPFAM" id="SSF46565">
    <property type="entry name" value="Chaperone J-domain"/>
    <property type="match status" value="1"/>
</dbReference>
<dbReference type="InterPro" id="IPR001623">
    <property type="entry name" value="DnaJ_domain"/>
</dbReference>
<sequence>MALIDSEASLKQRCQPIEGSDDLFESLKRHGVQSLRQLAFAIGSPQVPPTEEALKELTGKLYPTVGQIANIRMLIFEASTLVVAQLRAQATADDTDLTGRKLPHVEKQARLVAQKARLPGLLIEGELQPSYALVDACALMSESNSVTWISPSRCTKRDAEVQQLGKERTSLVQTESGTLKVSANSKVPDADATTALQLLYCLQRRGLALDQCSLVSWPDHEWYVQSLMTFLHAEPVAGVKPSVAQVIRADREAWTLMSRELEGSISAKNAAGELVMAAALRRLAKDPRVVVHLVAAAPSGGKGNVPPPPPPPNDAAAVAALADKKLKKRKRISNFLPESLKGCVTKIKVEGAPSASSEAVQASSDVESIAEHILHGPRPFTNQSLLSLVDALPMQGPARGDVGRSFAAGAYVHGGLFGLHNNTRRFPKACSVFAEHLRSMAPKDNFTSFVVSDNCCAEVHRDSNNDETRDNILVKISDFAKGEVWLEGPGNVEMFDAQGNSFMGSAIPWDGIFFGSMLGVPGMLHCLGQGVQEFVTLEDTRAQQSTFEGRLAMNAFVVGPWDPALNDEFLLKDFLQRAVQAGHPRDGNMHVSKLIVQAIQANFIDPPSQTANERAKTLKQWTERAKQLESKEEQLHSSLPEHLKPLLKGKRLLLWQEMNEAAGSPDDKLITHMCEGFRLTGWLSQGSLFPPKVRPPSFSVETLKCLSHGLNKATLHKMRTRQDEDLELATWQETEKELEKGWIFATTYSCQYLCALARRFGIRQLEKVRVIDDASICGINATVGLKYGFQMHSIDRYAAWITKALKMCGGRLPACKGRVFDLKSAYKQFGVHEIDRKIFRLAVNKPGAEEPLIMGVNSLPFGAVGSVAAFLRISLSLWLIGTKLFKIFWTAFFDDYGVTTRDELVDNTAACVGLLFELLGVDYAKEGKKAPPFSREFKLLGVRVDLHDAPKGDVKIGNTPERREELLHFIEDILRDNKLDLKTAERLRGRLVFFEGFVFGRASNSAMRTVDRAARDGKTANGLSAEVQRCLKVLRQRLMLAEPVVISDRCHKSWLIFTDGACEGKDRKGSVGGVLIGLNGHPISFFSEVVPEPLMNVLLRDSKNPIFELELLPVLLAYKLWGRWCKSAQAIFYIDNEGARHAIIAAGGGSDHARVIIDDILFQETSLQVRSWYSRVGALPLSRLRAIATQSKKSFLQDKVENGEIQVQHVPGTDNVADLQTKNLSATQTWYHIVQLGLEERLTRSTFLSGDALPASCILFVCMKGLFSASADDPWTLLVGRCKLQTPHHIVMVEFCTSGEAWLTKLANHYGIHAIPVVVEVDATLPETMELIEASLQLASRKNMHVIVWASTPCTGGSPWQQFHRARDEQYYDNKMKGLFTVHRKLWKGFLKLVNTSASTTWVIEWPQRCAYWGWASTKSFLKQNEHGSTLVFGCACGMVGNDGLPIKKVWRRVRVLTAALRPERQKLCNTTPDLKLSTTRIRKPPSSLRNEGSFKALEGFEAFEGENEGSEAVWDVGFLAQATGTKQAPVASEAAAWQLSCSGRMGADSKLSAEAAARFVLGLNQGYTKEDVKRAYRRLALVFHPDKNAGRNEEEATKRFQSIAKAKDLLLGLADRSGGSAASAARDLNARKSAAETRTGAQSFKPQRAQTTYMAVWVCGACQMRDLGSSPGSSARTSTPCARATASTLCFCGHPFEEHRLNESSKGSPKLRIGKGMSRPAVLAAASARWL</sequence>
<dbReference type="GO" id="GO:0005634">
    <property type="term" value="C:nucleus"/>
    <property type="evidence" value="ECO:0007669"/>
    <property type="project" value="TreeGrafter"/>
</dbReference>
<dbReference type="InterPro" id="IPR036869">
    <property type="entry name" value="J_dom_sf"/>
</dbReference>
<dbReference type="EMBL" id="LSRX01000117">
    <property type="protein sequence ID" value="OLQ08456.1"/>
    <property type="molecule type" value="Genomic_DNA"/>
</dbReference>
<keyword evidence="1" id="KW-0175">Coiled coil</keyword>
<dbReference type="CDD" id="cd06257">
    <property type="entry name" value="DnaJ"/>
    <property type="match status" value="1"/>
</dbReference>
<dbReference type="Proteomes" id="UP000186817">
    <property type="component" value="Unassembled WGS sequence"/>
</dbReference>
<comment type="caution">
    <text evidence="3">The sequence shown here is derived from an EMBL/GenBank/DDBJ whole genome shotgun (WGS) entry which is preliminary data.</text>
</comment>
<dbReference type="Pfam" id="PF00226">
    <property type="entry name" value="DnaJ"/>
    <property type="match status" value="1"/>
</dbReference>
<organism evidence="3 4">
    <name type="scientific">Symbiodinium microadriaticum</name>
    <name type="common">Dinoflagellate</name>
    <name type="synonym">Zooxanthella microadriatica</name>
    <dbReference type="NCBI Taxonomy" id="2951"/>
    <lineage>
        <taxon>Eukaryota</taxon>
        <taxon>Sar</taxon>
        <taxon>Alveolata</taxon>
        <taxon>Dinophyceae</taxon>
        <taxon>Suessiales</taxon>
        <taxon>Symbiodiniaceae</taxon>
        <taxon>Symbiodinium</taxon>
    </lineage>
</organism>
<dbReference type="GO" id="GO:0051087">
    <property type="term" value="F:protein-folding chaperone binding"/>
    <property type="evidence" value="ECO:0007669"/>
    <property type="project" value="TreeGrafter"/>
</dbReference>
<dbReference type="GO" id="GO:0005737">
    <property type="term" value="C:cytoplasm"/>
    <property type="evidence" value="ECO:0007669"/>
    <property type="project" value="TreeGrafter"/>
</dbReference>
<feature type="coiled-coil region" evidence="1">
    <location>
        <begin position="611"/>
        <end position="638"/>
    </location>
</feature>
<dbReference type="Gene3D" id="1.10.287.110">
    <property type="entry name" value="DnaJ domain"/>
    <property type="match status" value="1"/>
</dbReference>
<dbReference type="PRINTS" id="PR00625">
    <property type="entry name" value="JDOMAIN"/>
</dbReference>
<proteinExistence type="predicted"/>
<evidence type="ECO:0000313" key="4">
    <source>
        <dbReference type="Proteomes" id="UP000186817"/>
    </source>
</evidence>
<dbReference type="PANTHER" id="PTHR43948">
    <property type="entry name" value="DNAJ HOMOLOG SUBFAMILY B"/>
    <property type="match status" value="1"/>
</dbReference>
<dbReference type="PANTHER" id="PTHR43948:SF10">
    <property type="entry name" value="MRJ, ISOFORM E"/>
    <property type="match status" value="1"/>
</dbReference>
<dbReference type="PROSITE" id="PS50076">
    <property type="entry name" value="DNAJ_2"/>
    <property type="match status" value="1"/>
</dbReference>
<gene>
    <name evidence="3" type="primary">dnajb6-b</name>
    <name evidence="3" type="ORF">AK812_SmicGene8051</name>
</gene>
<dbReference type="OrthoDB" id="427885at2759"/>
<dbReference type="InterPro" id="IPR043502">
    <property type="entry name" value="DNA/RNA_pol_sf"/>
</dbReference>
<dbReference type="SMART" id="SM00271">
    <property type="entry name" value="DnaJ"/>
    <property type="match status" value="1"/>
</dbReference>
<feature type="domain" description="J" evidence="2">
    <location>
        <begin position="1557"/>
        <end position="1616"/>
    </location>
</feature>